<evidence type="ECO:0000259" key="11">
    <source>
        <dbReference type="PROSITE" id="PS52039"/>
    </source>
</evidence>
<dbReference type="InterPro" id="IPR000380">
    <property type="entry name" value="Topo_IA"/>
</dbReference>
<dbReference type="EMBL" id="JACJJG010000035">
    <property type="protein sequence ID" value="MBM6673756.1"/>
    <property type="molecule type" value="Genomic_DNA"/>
</dbReference>
<comment type="catalytic activity">
    <reaction evidence="1">
        <text>ATP-independent breakage of single-stranded DNA, followed by passage and rejoining.</text>
        <dbReference type="EC" id="5.6.2.1"/>
    </reaction>
</comment>
<comment type="caution">
    <text evidence="12">The sequence shown here is derived from an EMBL/GenBank/DDBJ whole genome shotgun (WGS) entry which is preliminary data.</text>
</comment>
<accession>A0A938WSA2</accession>
<dbReference type="Pfam" id="PF01751">
    <property type="entry name" value="Toprim"/>
    <property type="match status" value="1"/>
</dbReference>
<evidence type="ECO:0000256" key="9">
    <source>
        <dbReference type="ARBA" id="ARBA00032235"/>
    </source>
</evidence>
<dbReference type="InterPro" id="IPR023406">
    <property type="entry name" value="Topo_IA_AS"/>
</dbReference>
<organism evidence="12 13">
    <name type="scientific">Marseilla massiliensis</name>
    <dbReference type="NCBI Taxonomy" id="1841864"/>
    <lineage>
        <taxon>Bacteria</taxon>
        <taxon>Pseudomonadati</taxon>
        <taxon>Bacteroidota</taxon>
        <taxon>Bacteroidia</taxon>
        <taxon>Bacteroidales</taxon>
        <taxon>Prevotellaceae</taxon>
        <taxon>Marseilla</taxon>
    </lineage>
</organism>
<evidence type="ECO:0000313" key="13">
    <source>
        <dbReference type="Proteomes" id="UP000706891"/>
    </source>
</evidence>
<evidence type="ECO:0000256" key="2">
    <source>
        <dbReference type="ARBA" id="ARBA00009446"/>
    </source>
</evidence>
<comment type="similarity">
    <text evidence="2">Belongs to the type IA topoisomerase family.</text>
</comment>
<dbReference type="Gene3D" id="1.10.290.10">
    <property type="entry name" value="Topoisomerase I, domain 4"/>
    <property type="match status" value="1"/>
</dbReference>
<dbReference type="InterPro" id="IPR003602">
    <property type="entry name" value="Topo_IA_DNA-bd_dom"/>
</dbReference>
<keyword evidence="5" id="KW-0238">DNA-binding</keyword>
<dbReference type="GO" id="GO:0006281">
    <property type="term" value="P:DNA repair"/>
    <property type="evidence" value="ECO:0007669"/>
    <property type="project" value="TreeGrafter"/>
</dbReference>
<reference evidence="12" key="2">
    <citation type="journal article" date="2021" name="Sci. Rep.">
        <title>The distribution of antibiotic resistance genes in chicken gut microbiota commensals.</title>
        <authorList>
            <person name="Juricova H."/>
            <person name="Matiasovicova J."/>
            <person name="Kubasova T."/>
            <person name="Cejkova D."/>
            <person name="Rychlik I."/>
        </authorList>
    </citation>
    <scope>NUCLEOTIDE SEQUENCE</scope>
    <source>
        <strain evidence="12">An824</strain>
    </source>
</reference>
<dbReference type="InterPro" id="IPR013497">
    <property type="entry name" value="Topo_IA_cen"/>
</dbReference>
<dbReference type="GO" id="GO:0003677">
    <property type="term" value="F:DNA binding"/>
    <property type="evidence" value="ECO:0007669"/>
    <property type="project" value="UniProtKB-KW"/>
</dbReference>
<dbReference type="PRINTS" id="PR00417">
    <property type="entry name" value="PRTPISMRASEI"/>
</dbReference>
<dbReference type="PROSITE" id="PS00396">
    <property type="entry name" value="TOPO_IA_1"/>
    <property type="match status" value="1"/>
</dbReference>
<dbReference type="RefSeq" id="WP_205104634.1">
    <property type="nucleotide sequence ID" value="NZ_JACJJG010000035.1"/>
</dbReference>
<evidence type="ECO:0000256" key="5">
    <source>
        <dbReference type="ARBA" id="ARBA00023125"/>
    </source>
</evidence>
<keyword evidence="6" id="KW-0413">Isomerase</keyword>
<evidence type="ECO:0000256" key="10">
    <source>
        <dbReference type="ARBA" id="ARBA00032877"/>
    </source>
</evidence>
<sequence length="589" mass="65347">MIAILTDKPNVGKELARIVGAYRPENGFMSGSGYIVTWTLGNMLSLAMPKDYGSARLGEDDFPLVPERFRLMVKHVKTENGWIPDACAVKQLKVLERVLAKCDTIIAATDASRDGEMAFRYIYSYLRCTQPVKRLWITSLTDEAVRKGLDNLQPMRMYDGLFAAADCRNKADWTLGVNASYAICKATGLGNHSLGRVQTPVLATVCRRYRERERYGPADTWPVYVNIHKDGTLLRLRCADTIHDKEEAMRLHGECKIAGKASVRSVTSYTEETGPPLPYNLAELQKDANRRYGLTAGQVHDIAQSLYEKKLITYPRTSGRHIPGDVLATLPRIIGKVSAWKELGAYLRSVGVDAGNIDTDRLRLDDTGGGHHAILVTGTYPDGLDKGEMQVYSMVFGRMLEAFMPHCKVEHTRMEASCAGRKFVLDTSRILESGWQGISGHTHGIVPQGSVIIDLPPLTVGEELQVSACSVAQKKGLPPEPMTDAELVEFMDAHRLGTAATRTAIMQTLVDRKYVRHSGKYIIPTPKGLFVYETFKGMKIADAALTSDWEEHLEAVENGSLCPKKFLKMAASLTAEVTEDIFRRYRKGA</sequence>
<dbReference type="Pfam" id="PF01131">
    <property type="entry name" value="Topoisom_bac"/>
    <property type="match status" value="1"/>
</dbReference>
<evidence type="ECO:0000256" key="6">
    <source>
        <dbReference type="ARBA" id="ARBA00023235"/>
    </source>
</evidence>
<name>A0A938WSA2_9BACT</name>
<protein>
    <recommendedName>
        <fullName evidence="3">DNA topoisomerase</fullName>
        <ecNumber evidence="3">5.6.2.1</ecNumber>
    </recommendedName>
    <alternativeName>
        <fullName evidence="10">Omega-protein</fullName>
    </alternativeName>
    <alternativeName>
        <fullName evidence="9">Relaxing enzyme</fullName>
    </alternativeName>
    <alternativeName>
        <fullName evidence="7">Swivelase</fullName>
    </alternativeName>
    <alternativeName>
        <fullName evidence="8">Untwisting enzyme</fullName>
    </alternativeName>
</protein>
<evidence type="ECO:0000313" key="12">
    <source>
        <dbReference type="EMBL" id="MBM6673756.1"/>
    </source>
</evidence>
<dbReference type="AlphaFoldDB" id="A0A938WSA2"/>
<dbReference type="PROSITE" id="PS52039">
    <property type="entry name" value="TOPO_IA_2"/>
    <property type="match status" value="1"/>
</dbReference>
<dbReference type="GO" id="GO:0043597">
    <property type="term" value="C:cytoplasmic replication fork"/>
    <property type="evidence" value="ECO:0007669"/>
    <property type="project" value="TreeGrafter"/>
</dbReference>
<evidence type="ECO:0000256" key="4">
    <source>
        <dbReference type="ARBA" id="ARBA00023029"/>
    </source>
</evidence>
<keyword evidence="4" id="KW-0799">Topoisomerase</keyword>
<dbReference type="Gene3D" id="3.40.50.140">
    <property type="match status" value="1"/>
</dbReference>
<dbReference type="InterPro" id="IPR013824">
    <property type="entry name" value="Topo_IA_cen_sub1"/>
</dbReference>
<dbReference type="EC" id="5.6.2.1" evidence="3"/>
<keyword evidence="13" id="KW-1185">Reference proteome</keyword>
<dbReference type="Gene3D" id="2.70.20.10">
    <property type="entry name" value="Topoisomerase I, domain 3"/>
    <property type="match status" value="1"/>
</dbReference>
<dbReference type="InterPro" id="IPR013825">
    <property type="entry name" value="Topo_IA_cen_sub2"/>
</dbReference>
<dbReference type="InterPro" id="IPR013826">
    <property type="entry name" value="Topo_IA_cen_sub3"/>
</dbReference>
<evidence type="ECO:0000256" key="8">
    <source>
        <dbReference type="ARBA" id="ARBA00031985"/>
    </source>
</evidence>
<dbReference type="SMART" id="SM00437">
    <property type="entry name" value="TOP1Ac"/>
    <property type="match status" value="1"/>
</dbReference>
<dbReference type="PANTHER" id="PTHR11390">
    <property type="entry name" value="PROKARYOTIC DNA TOPOISOMERASE"/>
    <property type="match status" value="1"/>
</dbReference>
<dbReference type="InterPro" id="IPR023405">
    <property type="entry name" value="Topo_IA_core_domain"/>
</dbReference>
<evidence type="ECO:0000256" key="7">
    <source>
        <dbReference type="ARBA" id="ARBA00030003"/>
    </source>
</evidence>
<dbReference type="SUPFAM" id="SSF56712">
    <property type="entry name" value="Prokaryotic type I DNA topoisomerase"/>
    <property type="match status" value="1"/>
</dbReference>
<dbReference type="PANTHER" id="PTHR11390:SF21">
    <property type="entry name" value="DNA TOPOISOMERASE 3-ALPHA"/>
    <property type="match status" value="1"/>
</dbReference>
<gene>
    <name evidence="12" type="ORF">H6A34_07685</name>
</gene>
<dbReference type="SMART" id="SM00436">
    <property type="entry name" value="TOP1Bc"/>
    <property type="match status" value="1"/>
</dbReference>
<dbReference type="Gene3D" id="1.10.460.10">
    <property type="entry name" value="Topoisomerase I, domain 2"/>
    <property type="match status" value="1"/>
</dbReference>
<feature type="domain" description="Topo IA-type catalytic" evidence="11">
    <location>
        <begin position="158"/>
        <end position="578"/>
    </location>
</feature>
<dbReference type="InterPro" id="IPR006171">
    <property type="entry name" value="TOPRIM_dom"/>
</dbReference>
<evidence type="ECO:0000256" key="3">
    <source>
        <dbReference type="ARBA" id="ARBA00012891"/>
    </source>
</evidence>
<reference evidence="12" key="1">
    <citation type="submission" date="2020-08" db="EMBL/GenBank/DDBJ databases">
        <authorList>
            <person name="Cejkova D."/>
            <person name="Kubasova T."/>
            <person name="Jahodarova E."/>
            <person name="Rychlik I."/>
        </authorList>
    </citation>
    <scope>NUCLEOTIDE SEQUENCE</scope>
    <source>
        <strain evidence="12">An824</strain>
    </source>
</reference>
<dbReference type="GO" id="GO:0006310">
    <property type="term" value="P:DNA recombination"/>
    <property type="evidence" value="ECO:0007669"/>
    <property type="project" value="TreeGrafter"/>
</dbReference>
<dbReference type="Proteomes" id="UP000706891">
    <property type="component" value="Unassembled WGS sequence"/>
</dbReference>
<evidence type="ECO:0000256" key="1">
    <source>
        <dbReference type="ARBA" id="ARBA00000213"/>
    </source>
</evidence>
<dbReference type="GO" id="GO:0003917">
    <property type="term" value="F:DNA topoisomerase type I (single strand cut, ATP-independent) activity"/>
    <property type="evidence" value="ECO:0007669"/>
    <property type="project" value="UniProtKB-EC"/>
</dbReference>
<dbReference type="InterPro" id="IPR003601">
    <property type="entry name" value="Topo_IA_2"/>
</dbReference>
<dbReference type="GO" id="GO:0006265">
    <property type="term" value="P:DNA topological change"/>
    <property type="evidence" value="ECO:0007669"/>
    <property type="project" value="InterPro"/>
</dbReference>
<proteinExistence type="inferred from homology"/>